<dbReference type="RefSeq" id="WP_108604401.1">
    <property type="nucleotide sequence ID" value="NZ_CP026604.1"/>
</dbReference>
<dbReference type="Gene3D" id="1.20.1530.20">
    <property type="match status" value="1"/>
</dbReference>
<feature type="transmembrane region" description="Helical" evidence="8">
    <location>
        <begin position="222"/>
        <end position="244"/>
    </location>
</feature>
<evidence type="ECO:0000256" key="2">
    <source>
        <dbReference type="ARBA" id="ARBA00010145"/>
    </source>
</evidence>
<evidence type="ECO:0000256" key="7">
    <source>
        <dbReference type="ARBA" id="ARBA00023136"/>
    </source>
</evidence>
<dbReference type="Proteomes" id="UP000244441">
    <property type="component" value="Chromosome"/>
</dbReference>
<feature type="transmembrane region" description="Helical" evidence="8">
    <location>
        <begin position="71"/>
        <end position="94"/>
    </location>
</feature>
<evidence type="ECO:0000256" key="1">
    <source>
        <dbReference type="ARBA" id="ARBA00004651"/>
    </source>
</evidence>
<dbReference type="PANTHER" id="PTHR36838">
    <property type="entry name" value="AUXIN EFFLUX CARRIER FAMILY PROTEIN"/>
    <property type="match status" value="1"/>
</dbReference>
<evidence type="ECO:0000256" key="5">
    <source>
        <dbReference type="ARBA" id="ARBA00022692"/>
    </source>
</evidence>
<protein>
    <submittedName>
        <fullName evidence="9">Uncharacterized protein</fullName>
    </submittedName>
</protein>
<accession>A0A2S0VVU9</accession>
<evidence type="ECO:0000313" key="9">
    <source>
        <dbReference type="EMBL" id="AWB68339.1"/>
    </source>
</evidence>
<feature type="transmembrane region" description="Helical" evidence="8">
    <location>
        <begin position="193"/>
        <end position="210"/>
    </location>
</feature>
<feature type="transmembrane region" description="Helical" evidence="8">
    <location>
        <begin position="250"/>
        <end position="268"/>
    </location>
</feature>
<evidence type="ECO:0000256" key="4">
    <source>
        <dbReference type="ARBA" id="ARBA00022475"/>
    </source>
</evidence>
<keyword evidence="3" id="KW-0813">Transport</keyword>
<evidence type="ECO:0000256" key="8">
    <source>
        <dbReference type="SAM" id="Phobius"/>
    </source>
</evidence>
<name>A0A2S0VVU9_9ALTE</name>
<dbReference type="PANTHER" id="PTHR36838:SF4">
    <property type="entry name" value="AUXIN EFFLUX CARRIER FAMILY PROTEIN"/>
    <property type="match status" value="1"/>
</dbReference>
<feature type="transmembrane region" description="Helical" evidence="8">
    <location>
        <begin position="280"/>
        <end position="302"/>
    </location>
</feature>
<keyword evidence="6 8" id="KW-1133">Transmembrane helix</keyword>
<proteinExistence type="inferred from homology"/>
<gene>
    <name evidence="9" type="ORF">C2869_18845</name>
</gene>
<feature type="transmembrane region" description="Helical" evidence="8">
    <location>
        <begin position="39"/>
        <end position="59"/>
    </location>
</feature>
<reference evidence="9 10" key="1">
    <citation type="submission" date="2018-01" db="EMBL/GenBank/DDBJ databases">
        <title>Genome sequence of a Cantenovulum-like bacteria.</title>
        <authorList>
            <person name="Tan W.R."/>
            <person name="Lau N.-S."/>
            <person name="Go F."/>
            <person name="Amirul A.-A.A."/>
        </authorList>
    </citation>
    <scope>NUCLEOTIDE SEQUENCE [LARGE SCALE GENOMIC DNA]</scope>
    <source>
        <strain evidence="9 10">CCB-QB4</strain>
    </source>
</reference>
<dbReference type="GO" id="GO:0005886">
    <property type="term" value="C:plasma membrane"/>
    <property type="evidence" value="ECO:0007669"/>
    <property type="project" value="UniProtKB-SubCell"/>
</dbReference>
<dbReference type="InterPro" id="IPR038770">
    <property type="entry name" value="Na+/solute_symporter_sf"/>
</dbReference>
<dbReference type="KEGG" id="cate:C2869_18845"/>
<feature type="transmembrane region" description="Helical" evidence="8">
    <location>
        <begin position="130"/>
        <end position="150"/>
    </location>
</feature>
<keyword evidence="5 8" id="KW-0812">Transmembrane</keyword>
<dbReference type="EMBL" id="CP026604">
    <property type="protein sequence ID" value="AWB68339.1"/>
    <property type="molecule type" value="Genomic_DNA"/>
</dbReference>
<dbReference type="AlphaFoldDB" id="A0A2S0VVU9"/>
<sequence>MSLLSHFNAALVVTAPVLIILLAGILFKRLKIIDSQFVTSGSKLVFNVSLPCLLFLSVSTRSIEQSLDVELVGYGVLATLGSVVLVWLLAPMLIDKAKRGVFTQCAFRGNMGIIGIALCVNAFGDEVLGMAAVYLAVLTIIYNIVSVMLLSNSYRGVVFNLLKNPLIIAIVLGGLWSYMRIPVPAVMESSLDYIARLTLPLALLCIGASLEWHSLKANRFEAMVGSALKLVVLPAMVVIIGYWVGIEGQALGVLFLMMSAPTAAAAFVMSKQLSPYGNLAAEIVSLSTALSPITVTLGLVMLNMLGWI</sequence>
<feature type="transmembrane region" description="Helical" evidence="8">
    <location>
        <begin position="162"/>
        <end position="181"/>
    </location>
</feature>
<evidence type="ECO:0000256" key="6">
    <source>
        <dbReference type="ARBA" id="ARBA00022989"/>
    </source>
</evidence>
<dbReference type="Pfam" id="PF03547">
    <property type="entry name" value="Mem_trans"/>
    <property type="match status" value="2"/>
</dbReference>
<dbReference type="InterPro" id="IPR004776">
    <property type="entry name" value="Mem_transp_PIN-like"/>
</dbReference>
<dbReference type="GO" id="GO:0055085">
    <property type="term" value="P:transmembrane transport"/>
    <property type="evidence" value="ECO:0007669"/>
    <property type="project" value="InterPro"/>
</dbReference>
<feature type="transmembrane region" description="Helical" evidence="8">
    <location>
        <begin position="6"/>
        <end position="27"/>
    </location>
</feature>
<comment type="similarity">
    <text evidence="2">Belongs to the auxin efflux carrier (TC 2.A.69) family.</text>
</comment>
<organism evidence="9 10">
    <name type="scientific">Saccharobesus litoralis</name>
    <dbReference type="NCBI Taxonomy" id="2172099"/>
    <lineage>
        <taxon>Bacteria</taxon>
        <taxon>Pseudomonadati</taxon>
        <taxon>Pseudomonadota</taxon>
        <taxon>Gammaproteobacteria</taxon>
        <taxon>Alteromonadales</taxon>
        <taxon>Alteromonadaceae</taxon>
        <taxon>Saccharobesus</taxon>
    </lineage>
</organism>
<evidence type="ECO:0000256" key="3">
    <source>
        <dbReference type="ARBA" id="ARBA00022448"/>
    </source>
</evidence>
<dbReference type="OrthoDB" id="9786439at2"/>
<evidence type="ECO:0000313" key="10">
    <source>
        <dbReference type="Proteomes" id="UP000244441"/>
    </source>
</evidence>
<comment type="subcellular location">
    <subcellularLocation>
        <location evidence="1">Cell membrane</location>
        <topology evidence="1">Multi-pass membrane protein</topology>
    </subcellularLocation>
</comment>
<keyword evidence="4" id="KW-1003">Cell membrane</keyword>
<keyword evidence="7 8" id="KW-0472">Membrane</keyword>
<keyword evidence="10" id="KW-1185">Reference proteome</keyword>